<evidence type="ECO:0000256" key="3">
    <source>
        <dbReference type="SAM" id="SignalP"/>
    </source>
</evidence>
<gene>
    <name evidence="4" type="ORF">EV148_102197</name>
</gene>
<dbReference type="RefSeq" id="WP_131994561.1">
    <property type="nucleotide sequence ID" value="NZ_JACGXM010000005.1"/>
</dbReference>
<sequence length="382" mass="39585">MLKKLILASALMAAGSAYAQENTDISGANFQSGKADAALAALGKQAAASGSRLVITAPAEWHAKIAAKVKAGGNADVVLREGFYENVLVRVESKAAAAAAAPKVAETSKADAEKAKAEAAKAKAEAERVKAEAEKAKAEAELEKSRAEAEKARAEAEAAKARAEAEAAAARAATQAPAAAAPAAVAAAPKAAPADDADAIRARFEKTLNDGRSADGNLSVAALQSGDTLYVDGPVRAVTRREGRRLALYWLDGDIDVRRSELKPLATNRYQVLSAVRGEGTLRKEFAAGAASLTAREPADGSPARTSLEKSLNDGHAISETIEPAKLKSGDVIYVSGDAAAVVRRIGRDIVRFWLVGTLDLQQAGLQADGANKYKVLNDTVH</sequence>
<dbReference type="EMBL" id="SLWQ01000002">
    <property type="protein sequence ID" value="TCO41846.1"/>
    <property type="molecule type" value="Genomic_DNA"/>
</dbReference>
<feature type="coiled-coil region" evidence="1">
    <location>
        <begin position="105"/>
        <end position="173"/>
    </location>
</feature>
<evidence type="ECO:0000256" key="2">
    <source>
        <dbReference type="SAM" id="MobiDB-lite"/>
    </source>
</evidence>
<feature type="chain" id="PRO_5020933754" evidence="3">
    <location>
        <begin position="20"/>
        <end position="382"/>
    </location>
</feature>
<feature type="region of interest" description="Disordered" evidence="2">
    <location>
        <begin position="293"/>
        <end position="312"/>
    </location>
</feature>
<dbReference type="Proteomes" id="UP000294862">
    <property type="component" value="Unassembled WGS sequence"/>
</dbReference>
<evidence type="ECO:0000313" key="5">
    <source>
        <dbReference type="Proteomes" id="UP000294862"/>
    </source>
</evidence>
<name>A0A4R2ICI1_9GAMM</name>
<dbReference type="AlphaFoldDB" id="A0A4R2ICI1"/>
<evidence type="ECO:0000313" key="4">
    <source>
        <dbReference type="EMBL" id="TCO41846.1"/>
    </source>
</evidence>
<reference evidence="4 5" key="1">
    <citation type="journal article" date="2015" name="Stand. Genomic Sci.">
        <title>Genomic Encyclopedia of Bacterial and Archaeal Type Strains, Phase III: the genomes of soil and plant-associated and newly described type strains.</title>
        <authorList>
            <person name="Whitman W.B."/>
            <person name="Woyke T."/>
            <person name="Klenk H.P."/>
            <person name="Zhou Y."/>
            <person name="Lilburn T.G."/>
            <person name="Beck B.J."/>
            <person name="De Vos P."/>
            <person name="Vandamme P."/>
            <person name="Eisen J.A."/>
            <person name="Garrity G."/>
            <person name="Hugenholtz P."/>
            <person name="Kyrpides N.C."/>
        </authorList>
    </citation>
    <scope>NUCLEOTIDE SEQUENCE [LARGE SCALE GENOMIC DNA]</scope>
    <source>
        <strain evidence="4 5">A3</strain>
    </source>
</reference>
<keyword evidence="5" id="KW-1185">Reference proteome</keyword>
<keyword evidence="1" id="KW-0175">Coiled coil</keyword>
<proteinExistence type="predicted"/>
<dbReference type="OrthoDB" id="6196413at2"/>
<evidence type="ECO:0000256" key="1">
    <source>
        <dbReference type="SAM" id="Coils"/>
    </source>
</evidence>
<comment type="caution">
    <text evidence="4">The sequence shown here is derived from an EMBL/GenBank/DDBJ whole genome shotgun (WGS) entry which is preliminary data.</text>
</comment>
<organism evidence="4 5">
    <name type="scientific">Dokdonella fugitiva</name>
    <dbReference type="NCBI Taxonomy" id="328517"/>
    <lineage>
        <taxon>Bacteria</taxon>
        <taxon>Pseudomonadati</taxon>
        <taxon>Pseudomonadota</taxon>
        <taxon>Gammaproteobacteria</taxon>
        <taxon>Lysobacterales</taxon>
        <taxon>Rhodanobacteraceae</taxon>
        <taxon>Dokdonella</taxon>
    </lineage>
</organism>
<feature type="signal peptide" evidence="3">
    <location>
        <begin position="1"/>
        <end position="19"/>
    </location>
</feature>
<protein>
    <submittedName>
        <fullName evidence="4">Uncharacterized protein</fullName>
    </submittedName>
</protein>
<keyword evidence="3" id="KW-0732">Signal</keyword>
<accession>A0A4R2ICI1</accession>